<dbReference type="Pfam" id="PF01796">
    <property type="entry name" value="OB_ChsH2_C"/>
    <property type="match status" value="1"/>
</dbReference>
<dbReference type="SUPFAM" id="SSF50249">
    <property type="entry name" value="Nucleic acid-binding proteins"/>
    <property type="match status" value="1"/>
</dbReference>
<accession>A0A7C3J4F5</accession>
<gene>
    <name evidence="3" type="ORF">ENS19_06505</name>
</gene>
<dbReference type="PANTHER" id="PTHR34075">
    <property type="entry name" value="BLR3430 PROTEIN"/>
    <property type="match status" value="1"/>
</dbReference>
<dbReference type="Pfam" id="PF12172">
    <property type="entry name" value="zf-ChsH2"/>
    <property type="match status" value="1"/>
</dbReference>
<dbReference type="AlphaFoldDB" id="A0A7C3J4F5"/>
<comment type="caution">
    <text evidence="3">The sequence shown here is derived from an EMBL/GenBank/DDBJ whole genome shotgun (WGS) entry which is preliminary data.</text>
</comment>
<dbReference type="InterPro" id="IPR022002">
    <property type="entry name" value="ChsH2_Znr"/>
</dbReference>
<dbReference type="InterPro" id="IPR012340">
    <property type="entry name" value="NA-bd_OB-fold"/>
</dbReference>
<evidence type="ECO:0000313" key="3">
    <source>
        <dbReference type="EMBL" id="HFK20917.1"/>
    </source>
</evidence>
<evidence type="ECO:0000259" key="2">
    <source>
        <dbReference type="Pfam" id="PF12172"/>
    </source>
</evidence>
<proteinExistence type="predicted"/>
<dbReference type="InterPro" id="IPR002878">
    <property type="entry name" value="ChsH2_C"/>
</dbReference>
<dbReference type="InterPro" id="IPR052513">
    <property type="entry name" value="Thioester_dehydratase-like"/>
</dbReference>
<dbReference type="EMBL" id="DSTX01000011">
    <property type="protein sequence ID" value="HFK20917.1"/>
    <property type="molecule type" value="Genomic_DNA"/>
</dbReference>
<feature type="domain" description="ChsH2 C-terminal OB-fold" evidence="1">
    <location>
        <begin position="49"/>
        <end position="110"/>
    </location>
</feature>
<organism evidence="3">
    <name type="scientific">Candidatus Methanomethylicus mesodigestus</name>
    <dbReference type="NCBI Taxonomy" id="1867258"/>
    <lineage>
        <taxon>Archaea</taxon>
        <taxon>Thermoproteota</taxon>
        <taxon>Methanosuratincolia</taxon>
        <taxon>Candidatus Methanomethylicales</taxon>
        <taxon>Candidatus Methanomethylicaceae</taxon>
        <taxon>Candidatus Methanomethylicus</taxon>
    </lineage>
</organism>
<feature type="domain" description="ChsH2 rubredoxin-like zinc ribbon" evidence="2">
    <location>
        <begin position="10"/>
        <end position="44"/>
    </location>
</feature>
<evidence type="ECO:0000259" key="1">
    <source>
        <dbReference type="Pfam" id="PF01796"/>
    </source>
</evidence>
<dbReference type="PANTHER" id="PTHR34075:SF5">
    <property type="entry name" value="BLR3430 PROTEIN"/>
    <property type="match status" value="1"/>
</dbReference>
<sequence>MMSVPRYWRELPERSRFEGFRCTKCGTVSYPPRAKCLKCGSDSLIVYKLPERGRVVTFTIVRSPPKGFEKMVPYVLGVVELEDGTNVTVQITDVEPEEVRIGMPVEAVFRKVCEDGDAGIIEYALKFRPSI</sequence>
<dbReference type="Gene3D" id="6.10.30.10">
    <property type="match status" value="1"/>
</dbReference>
<protein>
    <submittedName>
        <fullName evidence="3">Zn-ribbon domain-containing OB-fold protein</fullName>
    </submittedName>
</protein>
<name>A0A7C3J4F5_9CREN</name>
<reference evidence="3" key="1">
    <citation type="journal article" date="2020" name="mSystems">
        <title>Genome- and Community-Level Interaction Insights into Carbon Utilization and Element Cycling Functions of Hydrothermarchaeota in Hydrothermal Sediment.</title>
        <authorList>
            <person name="Zhou Z."/>
            <person name="Liu Y."/>
            <person name="Xu W."/>
            <person name="Pan J."/>
            <person name="Luo Z.H."/>
            <person name="Li M."/>
        </authorList>
    </citation>
    <scope>NUCLEOTIDE SEQUENCE [LARGE SCALE GENOMIC DNA]</scope>
    <source>
        <strain evidence="3">SpSt-468</strain>
    </source>
</reference>